<organism evidence="4 5">
    <name type="scientific">Acer yangbiense</name>
    <dbReference type="NCBI Taxonomy" id="1000413"/>
    <lineage>
        <taxon>Eukaryota</taxon>
        <taxon>Viridiplantae</taxon>
        <taxon>Streptophyta</taxon>
        <taxon>Embryophyta</taxon>
        <taxon>Tracheophyta</taxon>
        <taxon>Spermatophyta</taxon>
        <taxon>Magnoliopsida</taxon>
        <taxon>eudicotyledons</taxon>
        <taxon>Gunneridae</taxon>
        <taxon>Pentapetalae</taxon>
        <taxon>rosids</taxon>
        <taxon>malvids</taxon>
        <taxon>Sapindales</taxon>
        <taxon>Sapindaceae</taxon>
        <taxon>Hippocastanoideae</taxon>
        <taxon>Acereae</taxon>
        <taxon>Acer</taxon>
    </lineage>
</organism>
<reference evidence="5" key="1">
    <citation type="journal article" date="2019" name="Gigascience">
        <title>De novo genome assembly of the endangered Acer yangbiense, a plant species with extremely small populations endemic to Yunnan Province, China.</title>
        <authorList>
            <person name="Yang J."/>
            <person name="Wariss H.M."/>
            <person name="Tao L."/>
            <person name="Zhang R."/>
            <person name="Yun Q."/>
            <person name="Hollingsworth P."/>
            <person name="Dao Z."/>
            <person name="Luo G."/>
            <person name="Guo H."/>
            <person name="Ma Y."/>
            <person name="Sun W."/>
        </authorList>
    </citation>
    <scope>NUCLEOTIDE SEQUENCE [LARGE SCALE GENOMIC DNA]</scope>
    <source>
        <strain evidence="5">cv. Malutang</strain>
    </source>
</reference>
<evidence type="ECO:0000313" key="4">
    <source>
        <dbReference type="EMBL" id="TXG68307.1"/>
    </source>
</evidence>
<dbReference type="Gene3D" id="3.90.226.10">
    <property type="entry name" value="2-enoyl-CoA Hydratase, Chain A, domain 1"/>
    <property type="match status" value="1"/>
</dbReference>
<dbReference type="AlphaFoldDB" id="A0A5C7IG60"/>
<dbReference type="EMBL" id="VAHF01000002">
    <property type="protein sequence ID" value="TXG68307.1"/>
    <property type="molecule type" value="Genomic_DNA"/>
</dbReference>
<dbReference type="EC" id="3.1.2.4" evidence="2"/>
<dbReference type="InterPro" id="IPR045004">
    <property type="entry name" value="ECH_dom"/>
</dbReference>
<gene>
    <name evidence="4" type="ORF">EZV62_003242</name>
</gene>
<feature type="domain" description="Enoyl-CoA hydratase/isomerase" evidence="3">
    <location>
        <begin position="21"/>
        <end position="78"/>
    </location>
</feature>
<dbReference type="InterPro" id="IPR032259">
    <property type="entry name" value="HIBYL-CoA-H"/>
</dbReference>
<dbReference type="PANTHER" id="PTHR43176:SF6">
    <property type="entry name" value="3-HYDROXYISOBUTYRYL-COA HYDROLASE"/>
    <property type="match status" value="1"/>
</dbReference>
<sequence length="182" mass="20168">MDLLDNREVVQVAFQGNSTVKKVILNRPHKLNTLTYEMLSQMMNKLKVYENDSKVRLVILKGTGRAFCAGGDVVALYNFMTPQVALIDGMVMGGGAGVSSSVQDCHREYCACYAGGSNRILCWGNLFPFQTPRISRRIFRAYRSTNRRSGNDCMWVSNSFCLFQGSSAAGKCINRGGSVRNN</sequence>
<dbReference type="OrthoDB" id="1737613at2759"/>
<comment type="similarity">
    <text evidence="2">Belongs to the enoyl-CoA hydratase/isomerase family.</text>
</comment>
<dbReference type="InterPro" id="IPR029045">
    <property type="entry name" value="ClpP/crotonase-like_dom_sf"/>
</dbReference>
<proteinExistence type="inferred from homology"/>
<evidence type="ECO:0000259" key="3">
    <source>
        <dbReference type="Pfam" id="PF16113"/>
    </source>
</evidence>
<comment type="catalytic activity">
    <reaction evidence="2">
        <text>3-hydroxy-2-methylpropanoyl-CoA + H2O = 3-hydroxy-2-methylpropanoate + CoA + H(+)</text>
        <dbReference type="Rhea" id="RHEA:20888"/>
        <dbReference type="ChEBI" id="CHEBI:11805"/>
        <dbReference type="ChEBI" id="CHEBI:15377"/>
        <dbReference type="ChEBI" id="CHEBI:15378"/>
        <dbReference type="ChEBI" id="CHEBI:57287"/>
        <dbReference type="ChEBI" id="CHEBI:57340"/>
        <dbReference type="EC" id="3.1.2.4"/>
    </reaction>
</comment>
<dbReference type="Proteomes" id="UP000323000">
    <property type="component" value="Chromosome 2"/>
</dbReference>
<dbReference type="CDD" id="cd06558">
    <property type="entry name" value="crotonase-like"/>
    <property type="match status" value="1"/>
</dbReference>
<dbReference type="GO" id="GO:0006574">
    <property type="term" value="P:L-valine catabolic process"/>
    <property type="evidence" value="ECO:0007669"/>
    <property type="project" value="UniProtKB-UniRule"/>
</dbReference>
<dbReference type="PANTHER" id="PTHR43176">
    <property type="entry name" value="3-HYDROXYISOBUTYRYL-COA HYDROLASE-RELATED"/>
    <property type="match status" value="1"/>
</dbReference>
<dbReference type="GO" id="GO:0003860">
    <property type="term" value="F:3-hydroxyisobutyryl-CoA hydrolase activity"/>
    <property type="evidence" value="ECO:0007669"/>
    <property type="project" value="UniProtKB-UniRule"/>
</dbReference>
<comment type="caution">
    <text evidence="4">The sequence shown here is derived from an EMBL/GenBank/DDBJ whole genome shotgun (WGS) entry which is preliminary data.</text>
</comment>
<keyword evidence="5" id="KW-1185">Reference proteome</keyword>
<comment type="function">
    <text evidence="2">Hydrolyzes 3-hydroxyisobutyryl-CoA (HIBYL-CoA), a saline catabolite. Has high activity toward isobutyryl-CoA. Could be an isobutyryl-CoA dehydrogenase that functions in valine catabolism.</text>
</comment>
<protein>
    <recommendedName>
        <fullName evidence="2">3-hydroxyisobutyryl-CoA hydrolase</fullName>
        <shortName evidence="2">HIB-CoA hydrolase</shortName>
        <shortName evidence="2">HIBYL-CoA-H</shortName>
        <ecNumber evidence="2">3.1.2.4</ecNumber>
    </recommendedName>
    <alternativeName>
        <fullName evidence="2">3-hydroxyisobutyryl-coenzyme A hydrolase</fullName>
    </alternativeName>
</protein>
<dbReference type="SUPFAM" id="SSF52096">
    <property type="entry name" value="ClpP/crotonase"/>
    <property type="match status" value="1"/>
</dbReference>
<comment type="pathway">
    <text evidence="2">Amino-acid degradation; L-valine degradation.</text>
</comment>
<accession>A0A5C7IG60</accession>
<dbReference type="Pfam" id="PF16113">
    <property type="entry name" value="ECH_2"/>
    <property type="match status" value="1"/>
</dbReference>
<evidence type="ECO:0000256" key="2">
    <source>
        <dbReference type="RuleBase" id="RU369070"/>
    </source>
</evidence>
<evidence type="ECO:0000256" key="1">
    <source>
        <dbReference type="ARBA" id="ARBA00022801"/>
    </source>
</evidence>
<evidence type="ECO:0000313" key="5">
    <source>
        <dbReference type="Proteomes" id="UP000323000"/>
    </source>
</evidence>
<name>A0A5C7IG60_9ROSI</name>
<keyword evidence="1 2" id="KW-0378">Hydrolase</keyword>